<dbReference type="EMBL" id="BART01027504">
    <property type="protein sequence ID" value="GAG93860.1"/>
    <property type="molecule type" value="Genomic_DNA"/>
</dbReference>
<accession>X1BFQ7</accession>
<reference evidence="1" key="1">
    <citation type="journal article" date="2014" name="Front. Microbiol.">
        <title>High frequency of phylogenetically diverse reductive dehalogenase-homologous genes in deep subseafloor sedimentary metagenomes.</title>
        <authorList>
            <person name="Kawai M."/>
            <person name="Futagami T."/>
            <person name="Toyoda A."/>
            <person name="Takaki Y."/>
            <person name="Nishi S."/>
            <person name="Hori S."/>
            <person name="Arai W."/>
            <person name="Tsubouchi T."/>
            <person name="Morono Y."/>
            <person name="Uchiyama I."/>
            <person name="Ito T."/>
            <person name="Fujiyama A."/>
            <person name="Inagaki F."/>
            <person name="Takami H."/>
        </authorList>
    </citation>
    <scope>NUCLEOTIDE SEQUENCE</scope>
    <source>
        <strain evidence="1">Expedition CK06-06</strain>
    </source>
</reference>
<comment type="caution">
    <text evidence="1">The sequence shown here is derived from an EMBL/GenBank/DDBJ whole genome shotgun (WGS) entry which is preliminary data.</text>
</comment>
<gene>
    <name evidence="1" type="ORF">S01H4_48747</name>
</gene>
<proteinExistence type="predicted"/>
<dbReference type="AlphaFoldDB" id="X1BFQ7"/>
<feature type="non-terminal residue" evidence="1">
    <location>
        <position position="1"/>
    </location>
</feature>
<evidence type="ECO:0000313" key="1">
    <source>
        <dbReference type="EMBL" id="GAG93860.1"/>
    </source>
</evidence>
<organism evidence="1">
    <name type="scientific">marine sediment metagenome</name>
    <dbReference type="NCBI Taxonomy" id="412755"/>
    <lineage>
        <taxon>unclassified sequences</taxon>
        <taxon>metagenomes</taxon>
        <taxon>ecological metagenomes</taxon>
    </lineage>
</organism>
<sequence>SLQHLQLMVSEEILKFAIKEGYIEEKSSSTT</sequence>
<name>X1BFQ7_9ZZZZ</name>
<protein>
    <submittedName>
        <fullName evidence="1">Uncharacterized protein</fullName>
    </submittedName>
</protein>